<reference evidence="1" key="1">
    <citation type="submission" date="2000-01" db="EMBL/GenBank/DDBJ databases">
        <title>Molecular characterization of nodulation functions, SSU rRNA and dnaK genes in the lupin Bradyrhizobium reveals distinct phylogenetic pathways of the symbiotic and housekeeping loci in the Bradyrhizobium genus.</title>
        <authorList>
            <person name="Stepkowski T."/>
            <person name="Swiderska A."/>
            <person name="Miedzinska K."/>
            <person name="Czaplinska M."/>
            <person name="Biesiadka J."/>
            <person name="Swiderski M."/>
            <person name="Legocki A."/>
        </authorList>
    </citation>
    <scope>NUCLEOTIDE SEQUENCE</scope>
    <source>
        <strain evidence="1">WM9</strain>
    </source>
</reference>
<organism evidence="1">
    <name type="scientific">Bradyrhizobium sp. (strain WM9)</name>
    <dbReference type="NCBI Taxonomy" id="133505"/>
    <lineage>
        <taxon>Bacteria</taxon>
        <taxon>Pseudomonadati</taxon>
        <taxon>Pseudomonadota</taxon>
        <taxon>Alphaproteobacteria</taxon>
        <taxon>Hyphomicrobiales</taxon>
        <taxon>Nitrobacteraceae</taxon>
        <taxon>Bradyrhizobium</taxon>
    </lineage>
</organism>
<name>Q9AQ29_BRASW</name>
<sequence>MHNGITRPLLSHSFAHVFGPSRFCRTTAKRLRHVRRECDNERSLLLDESSGVYDPEDLARLGHLFDQAITCLPTCMRTSENRVAIARLIMQRAARDELESLANLMLALVSAA</sequence>
<accession>Q9AQ29</accession>
<dbReference type="EMBL" id="AF222753">
    <property type="protein sequence ID" value="AAK00151.1"/>
    <property type="molecule type" value="Genomic_DNA"/>
</dbReference>
<proteinExistence type="predicted"/>
<evidence type="ECO:0000313" key="1">
    <source>
        <dbReference type="EMBL" id="AAK00151.1"/>
    </source>
</evidence>
<protein>
    <submittedName>
        <fullName evidence="1">Hypothetical 12.6 kDa protein</fullName>
    </submittedName>
</protein>
<dbReference type="AlphaFoldDB" id="Q9AQ29"/>